<gene>
    <name evidence="1" type="ORF">BSA145_00085</name>
</gene>
<dbReference type="AlphaFoldDB" id="A0A1L6ZD72"/>
<dbReference type="Proteomes" id="UP000185426">
    <property type="component" value="Chromosome"/>
</dbReference>
<accession>A0A1L6ZD72</accession>
<protein>
    <recommendedName>
        <fullName evidence="3">ArpU family transcriptional regulator</fullName>
    </recommendedName>
</protein>
<evidence type="ECO:0008006" key="3">
    <source>
        <dbReference type="Google" id="ProtNLM"/>
    </source>
</evidence>
<name>A0A1L6ZD72_BACIA</name>
<organism evidence="1 2">
    <name type="scientific">Bacillus safensis</name>
    <dbReference type="NCBI Taxonomy" id="561879"/>
    <lineage>
        <taxon>Bacteria</taxon>
        <taxon>Bacillati</taxon>
        <taxon>Bacillota</taxon>
        <taxon>Bacilli</taxon>
        <taxon>Bacillales</taxon>
        <taxon>Bacillaceae</taxon>
        <taxon>Bacillus</taxon>
    </lineage>
</organism>
<evidence type="ECO:0000313" key="1">
    <source>
        <dbReference type="EMBL" id="APT44462.1"/>
    </source>
</evidence>
<sequence>MKLTEEMITLISQTAATAAVEQIERQRKKDKKKDKRFQNTQLLLKNYRGLVAHCEKIKDELIEIDNKSIQDLDIEEISLESIESIKRSRSKTVAMVLFIQSKVKAYKDLCGENDQVKYRILEKKYLSQNKMTSAQIYESENIERATYYKYLNAALDEMRVLFFGIEALEIQ</sequence>
<dbReference type="RefSeq" id="WP_075621280.1">
    <property type="nucleotide sequence ID" value="NZ_CP015607.1"/>
</dbReference>
<dbReference type="EMBL" id="CP015607">
    <property type="protein sequence ID" value="APT44462.1"/>
    <property type="molecule type" value="Genomic_DNA"/>
</dbReference>
<evidence type="ECO:0000313" key="2">
    <source>
        <dbReference type="Proteomes" id="UP000185426"/>
    </source>
</evidence>
<proteinExistence type="predicted"/>
<reference evidence="1 2" key="1">
    <citation type="submission" date="2016-05" db="EMBL/GenBank/DDBJ databases">
        <title>Complete Genome and Methylome Analysis of Psychrotrophic Bacterial Isolates from Antarctic Lake Untersee.</title>
        <authorList>
            <person name="Fomenkov A."/>
            <person name="Akimov V.N."/>
            <person name="Vasilyeva L.V."/>
            <person name="Andersen D."/>
            <person name="Vincze T."/>
            <person name="Roberts R.J."/>
        </authorList>
    </citation>
    <scope>NUCLEOTIDE SEQUENCE [LARGE SCALE GENOMIC DNA]</scope>
    <source>
        <strain evidence="1 2">U14-5</strain>
    </source>
</reference>